<comment type="similarity">
    <text evidence="2">Belongs to the pterin-4-alpha-carbinolamine dehydratase family.</text>
</comment>
<dbReference type="InterPro" id="IPR036428">
    <property type="entry name" value="PCD_sf"/>
</dbReference>
<dbReference type="PANTHER" id="PTHR35908:SF1">
    <property type="entry name" value="CONSERVED PROTEIN"/>
    <property type="match status" value="1"/>
</dbReference>
<comment type="caution">
    <text evidence="7">The sequence shown here is derived from an EMBL/GenBank/DDBJ whole genome shotgun (WGS) entry which is preliminary data.</text>
</comment>
<evidence type="ECO:0000313" key="7">
    <source>
        <dbReference type="EMBL" id="GAB45260.1"/>
    </source>
</evidence>
<gene>
    <name evidence="7" type="ORF">GOTRE_121_00560</name>
</gene>
<dbReference type="Pfam" id="PF01329">
    <property type="entry name" value="Pterin_4a"/>
    <property type="match status" value="1"/>
</dbReference>
<proteinExistence type="inferred from homology"/>
<dbReference type="SUPFAM" id="SSF54593">
    <property type="entry name" value="Glyoxalase/Bleomycin resistance protein/Dihydroxybiphenyl dioxygenase"/>
    <property type="match status" value="1"/>
</dbReference>
<evidence type="ECO:0000256" key="1">
    <source>
        <dbReference type="ARBA" id="ARBA00001554"/>
    </source>
</evidence>
<sequence length="231" mass="25294">MKRAAWGGMTGSTRSPLTTAQAAEMVADPWRVIADRLAAAYNTGSMVRGGEFVAKIIDAAEEANHHPDIDLRYGTVHLVLTTHSAHQLTEADVALANRITGIAADLGLEPASAPVTQFNLAIDALDIPAIRPFWKAVLGYGDATEREPVDLVDPGGRLPSVWFQQMDEPRPQRNRMHVDLWIPTDELHERLQAAITAGGQLLTDEYAPAFWVLADAEGNEVCLCTWQDQNY</sequence>
<dbReference type="InterPro" id="IPR041581">
    <property type="entry name" value="Glyoxalase_6"/>
</dbReference>
<accession>A0ABQ0HHB2</accession>
<dbReference type="Pfam" id="PF18029">
    <property type="entry name" value="Glyoxalase_6"/>
    <property type="match status" value="1"/>
</dbReference>
<keyword evidence="8" id="KW-1185">Reference proteome</keyword>
<dbReference type="InterPro" id="IPR029068">
    <property type="entry name" value="Glyas_Bleomycin-R_OHBP_Dase"/>
</dbReference>
<dbReference type="EMBL" id="BAFD01000087">
    <property type="protein sequence ID" value="GAB45260.1"/>
    <property type="molecule type" value="Genomic_DNA"/>
</dbReference>
<evidence type="ECO:0000259" key="6">
    <source>
        <dbReference type="Pfam" id="PF18029"/>
    </source>
</evidence>
<evidence type="ECO:0000256" key="4">
    <source>
        <dbReference type="ARBA" id="ARBA00021735"/>
    </source>
</evidence>
<comment type="catalytic activity">
    <reaction evidence="1">
        <text>(4aS,6R)-4a-hydroxy-L-erythro-5,6,7,8-tetrahydrobiopterin = (6R)-L-erythro-6,7-dihydrobiopterin + H2O</text>
        <dbReference type="Rhea" id="RHEA:11920"/>
        <dbReference type="ChEBI" id="CHEBI:15377"/>
        <dbReference type="ChEBI" id="CHEBI:15642"/>
        <dbReference type="ChEBI" id="CHEBI:43120"/>
        <dbReference type="EC" id="4.2.1.96"/>
    </reaction>
</comment>
<feature type="domain" description="Glyoxalase-like" evidence="6">
    <location>
        <begin position="120"/>
        <end position="224"/>
    </location>
</feature>
<protein>
    <recommendedName>
        <fullName evidence="4">Putative pterin-4-alpha-carbinolamine dehydratase</fullName>
        <ecNumber evidence="3">4.2.1.96</ecNumber>
    </recommendedName>
</protein>
<dbReference type="EC" id="4.2.1.96" evidence="3"/>
<keyword evidence="5" id="KW-0456">Lyase</keyword>
<dbReference type="Gene3D" id="3.10.180.10">
    <property type="entry name" value="2,3-Dihydroxybiphenyl 1,2-Dioxygenase, domain 1"/>
    <property type="match status" value="1"/>
</dbReference>
<dbReference type="InterPro" id="IPR001533">
    <property type="entry name" value="Pterin_deHydtase"/>
</dbReference>
<evidence type="ECO:0000256" key="3">
    <source>
        <dbReference type="ARBA" id="ARBA00013252"/>
    </source>
</evidence>
<evidence type="ECO:0000256" key="5">
    <source>
        <dbReference type="ARBA" id="ARBA00023239"/>
    </source>
</evidence>
<dbReference type="Proteomes" id="UP000004881">
    <property type="component" value="Unassembled WGS sequence"/>
</dbReference>
<evidence type="ECO:0000313" key="8">
    <source>
        <dbReference type="Proteomes" id="UP000004881"/>
    </source>
</evidence>
<dbReference type="CDD" id="cd00488">
    <property type="entry name" value="PCD_DCoH"/>
    <property type="match status" value="1"/>
</dbReference>
<organism evidence="7 8">
    <name type="scientific">Gordonia terrae NBRC 100016</name>
    <dbReference type="NCBI Taxonomy" id="1089454"/>
    <lineage>
        <taxon>Bacteria</taxon>
        <taxon>Bacillati</taxon>
        <taxon>Actinomycetota</taxon>
        <taxon>Actinomycetes</taxon>
        <taxon>Mycobacteriales</taxon>
        <taxon>Gordoniaceae</taxon>
        <taxon>Gordonia</taxon>
    </lineage>
</organism>
<dbReference type="SUPFAM" id="SSF55248">
    <property type="entry name" value="PCD-like"/>
    <property type="match status" value="1"/>
</dbReference>
<evidence type="ECO:0000256" key="2">
    <source>
        <dbReference type="ARBA" id="ARBA00006472"/>
    </source>
</evidence>
<name>A0ABQ0HHB2_9ACTN</name>
<reference evidence="7 8" key="1">
    <citation type="submission" date="2012-02" db="EMBL/GenBank/DDBJ databases">
        <title>Whole genome shotgun sequence of Gordonia terrae NBRC 100016.</title>
        <authorList>
            <person name="Takarada H."/>
            <person name="Hosoyama A."/>
            <person name="Tsuchikane K."/>
            <person name="Katsumata H."/>
            <person name="Yamazaki S."/>
            <person name="Fujita N."/>
        </authorList>
    </citation>
    <scope>NUCLEOTIDE SEQUENCE [LARGE SCALE GENOMIC DNA]</scope>
    <source>
        <strain evidence="7 8">NBRC 100016</strain>
    </source>
</reference>
<dbReference type="PANTHER" id="PTHR35908">
    <property type="entry name" value="HYPOTHETICAL FUSION PROTEIN"/>
    <property type="match status" value="1"/>
</dbReference>
<dbReference type="Gene3D" id="3.30.1360.20">
    <property type="entry name" value="Transcriptional coactivator/pterin dehydratase"/>
    <property type="match status" value="1"/>
</dbReference>